<feature type="signal peptide" evidence="6">
    <location>
        <begin position="1"/>
        <end position="26"/>
    </location>
</feature>
<gene>
    <name evidence="8" type="ORF">F5X68DRAFT_3131</name>
</gene>
<dbReference type="GO" id="GO:0004190">
    <property type="term" value="F:aspartic-type endopeptidase activity"/>
    <property type="evidence" value="ECO:0007669"/>
    <property type="project" value="UniProtKB-KW"/>
</dbReference>
<dbReference type="InterPro" id="IPR033121">
    <property type="entry name" value="PEPTIDASE_A1"/>
</dbReference>
<dbReference type="PROSITE" id="PS00141">
    <property type="entry name" value="ASP_PROTEASE"/>
    <property type="match status" value="2"/>
</dbReference>
<organism evidence="8 9">
    <name type="scientific">Plectosphaerella plurivora</name>
    <dbReference type="NCBI Taxonomy" id="936078"/>
    <lineage>
        <taxon>Eukaryota</taxon>
        <taxon>Fungi</taxon>
        <taxon>Dikarya</taxon>
        <taxon>Ascomycota</taxon>
        <taxon>Pezizomycotina</taxon>
        <taxon>Sordariomycetes</taxon>
        <taxon>Hypocreomycetidae</taxon>
        <taxon>Glomerellales</taxon>
        <taxon>Plectosphaerellaceae</taxon>
        <taxon>Plectosphaerella</taxon>
    </lineage>
</organism>
<dbReference type="AlphaFoldDB" id="A0A9P9AIB6"/>
<feature type="domain" description="Peptidase A1" evidence="7">
    <location>
        <begin position="70"/>
        <end position="430"/>
    </location>
</feature>
<feature type="compositionally biased region" description="Polar residues" evidence="5">
    <location>
        <begin position="484"/>
        <end position="499"/>
    </location>
</feature>
<dbReference type="InterPro" id="IPR001461">
    <property type="entry name" value="Aspartic_peptidase_A1"/>
</dbReference>
<evidence type="ECO:0000256" key="4">
    <source>
        <dbReference type="RuleBase" id="RU000454"/>
    </source>
</evidence>
<accession>A0A9P9AIB6</accession>
<comment type="similarity">
    <text evidence="1 4">Belongs to the peptidase A1 family.</text>
</comment>
<dbReference type="InterPro" id="IPR001969">
    <property type="entry name" value="Aspartic_peptidase_AS"/>
</dbReference>
<evidence type="ECO:0000259" key="7">
    <source>
        <dbReference type="PROSITE" id="PS51767"/>
    </source>
</evidence>
<evidence type="ECO:0000256" key="3">
    <source>
        <dbReference type="PIRSR" id="PIRSR601461-1"/>
    </source>
</evidence>
<dbReference type="OrthoDB" id="771136at2759"/>
<dbReference type="InterPro" id="IPR021109">
    <property type="entry name" value="Peptidase_aspartic_dom_sf"/>
</dbReference>
<evidence type="ECO:0000256" key="2">
    <source>
        <dbReference type="ARBA" id="ARBA00022750"/>
    </source>
</evidence>
<evidence type="ECO:0000256" key="6">
    <source>
        <dbReference type="SAM" id="SignalP"/>
    </source>
</evidence>
<feature type="region of interest" description="Disordered" evidence="5">
    <location>
        <begin position="461"/>
        <end position="523"/>
    </location>
</feature>
<proteinExistence type="inferred from homology"/>
<dbReference type="Pfam" id="PF00026">
    <property type="entry name" value="Asp"/>
    <property type="match status" value="1"/>
</dbReference>
<dbReference type="Proteomes" id="UP000770015">
    <property type="component" value="Unassembled WGS sequence"/>
</dbReference>
<keyword evidence="4" id="KW-0645">Protease</keyword>
<feature type="chain" id="PRO_5040134205" evidence="6">
    <location>
        <begin position="27"/>
        <end position="549"/>
    </location>
</feature>
<evidence type="ECO:0000313" key="8">
    <source>
        <dbReference type="EMBL" id="KAH6697234.1"/>
    </source>
</evidence>
<protein>
    <submittedName>
        <fullName evidence="8">Aspartic peptidase domain-containing protein</fullName>
    </submittedName>
</protein>
<feature type="compositionally biased region" description="Low complexity" evidence="5">
    <location>
        <begin position="507"/>
        <end position="523"/>
    </location>
</feature>
<evidence type="ECO:0000313" key="9">
    <source>
        <dbReference type="Proteomes" id="UP000770015"/>
    </source>
</evidence>
<evidence type="ECO:0000256" key="1">
    <source>
        <dbReference type="ARBA" id="ARBA00007447"/>
    </source>
</evidence>
<keyword evidence="2 4" id="KW-0064">Aspartyl protease</keyword>
<dbReference type="PANTHER" id="PTHR47966:SF65">
    <property type="entry name" value="ASPARTIC-TYPE ENDOPEPTIDASE"/>
    <property type="match status" value="1"/>
</dbReference>
<keyword evidence="6" id="KW-0732">Signal</keyword>
<feature type="active site" evidence="3">
    <location>
        <position position="88"/>
    </location>
</feature>
<dbReference type="PANTHER" id="PTHR47966">
    <property type="entry name" value="BETA-SITE APP-CLEAVING ENZYME, ISOFORM A-RELATED"/>
    <property type="match status" value="1"/>
</dbReference>
<keyword evidence="4" id="KW-0378">Hydrolase</keyword>
<dbReference type="PROSITE" id="PS51767">
    <property type="entry name" value="PEPTIDASE_A1"/>
    <property type="match status" value="1"/>
</dbReference>
<name>A0A9P9AIB6_9PEZI</name>
<sequence length="549" mass="57876">MRDAALRDAAAAALLAVALLTTPATSIGLPRAVQGDGFLSVPVHESRRKTAGLHKRDVIEAILANQEYFYTMDIEIGTPGQLVTVLLDTGSSDLWVNPNCSSIVSATEKSQCLSFGQYDPDASTTPALGPIGHKSIRFGDPSNPNTISKIEIDYYADNLALVGGHNKTEDDLPDTPRTIIANQTFGVVVGGAGQSQGILGLAPDLNAGFDGEQADQPYSLLLDSLVDQGLIGKRAFSLDLRHADSAEGAIVYGGLDRSKFIGTLEPVPLVDGIRGEPRLAIKMDAVTAVLPDAPSPKNRYVLEDSSRNVMLDSGTTLSRLHTNAAHAIFKALGATAQHDGYYLAPCSMRSLPVANASVDFDIANKTLRVPMSDFILELTPYYAEEDPPTADEKLCYVGLVVTADQQVLGDSILRAGYFVFDWDDRKVHIAQASNCGSELVAVKKGDDLASLTGRCEADWARADGNGTTTATGGGSGDDDAKPRATSTADPHQNNSSFGTETEAAPQATSTTSEDSGSSAGSLLSQLRTSTGPLHLSFILAFTAAFIIAS</sequence>
<dbReference type="Gene3D" id="2.40.70.10">
    <property type="entry name" value="Acid Proteases"/>
    <property type="match status" value="2"/>
</dbReference>
<feature type="active site" evidence="3">
    <location>
        <position position="312"/>
    </location>
</feature>
<dbReference type="SUPFAM" id="SSF50630">
    <property type="entry name" value="Acid proteases"/>
    <property type="match status" value="1"/>
</dbReference>
<dbReference type="EMBL" id="JAGSXJ010000001">
    <property type="protein sequence ID" value="KAH6697234.1"/>
    <property type="molecule type" value="Genomic_DNA"/>
</dbReference>
<evidence type="ECO:0000256" key="5">
    <source>
        <dbReference type="SAM" id="MobiDB-lite"/>
    </source>
</evidence>
<dbReference type="PRINTS" id="PR00792">
    <property type="entry name" value="PEPSIN"/>
</dbReference>
<keyword evidence="9" id="KW-1185">Reference proteome</keyword>
<reference evidence="8" key="1">
    <citation type="journal article" date="2021" name="Nat. Commun.">
        <title>Genetic determinants of endophytism in the Arabidopsis root mycobiome.</title>
        <authorList>
            <person name="Mesny F."/>
            <person name="Miyauchi S."/>
            <person name="Thiergart T."/>
            <person name="Pickel B."/>
            <person name="Atanasova L."/>
            <person name="Karlsson M."/>
            <person name="Huettel B."/>
            <person name="Barry K.W."/>
            <person name="Haridas S."/>
            <person name="Chen C."/>
            <person name="Bauer D."/>
            <person name="Andreopoulos W."/>
            <person name="Pangilinan J."/>
            <person name="LaButti K."/>
            <person name="Riley R."/>
            <person name="Lipzen A."/>
            <person name="Clum A."/>
            <person name="Drula E."/>
            <person name="Henrissat B."/>
            <person name="Kohler A."/>
            <person name="Grigoriev I.V."/>
            <person name="Martin F.M."/>
            <person name="Hacquard S."/>
        </authorList>
    </citation>
    <scope>NUCLEOTIDE SEQUENCE</scope>
    <source>
        <strain evidence="8">MPI-SDFR-AT-0117</strain>
    </source>
</reference>
<comment type="caution">
    <text evidence="8">The sequence shown here is derived from an EMBL/GenBank/DDBJ whole genome shotgun (WGS) entry which is preliminary data.</text>
</comment>
<dbReference type="GO" id="GO:0006508">
    <property type="term" value="P:proteolysis"/>
    <property type="evidence" value="ECO:0007669"/>
    <property type="project" value="UniProtKB-KW"/>
</dbReference>